<dbReference type="AlphaFoldDB" id="A0A9D2IJ32"/>
<keyword evidence="1" id="KW-0812">Transmembrane</keyword>
<dbReference type="Proteomes" id="UP000824017">
    <property type="component" value="Unassembled WGS sequence"/>
</dbReference>
<feature type="transmembrane region" description="Helical" evidence="1">
    <location>
        <begin position="122"/>
        <end position="141"/>
    </location>
</feature>
<evidence type="ECO:0000313" key="2">
    <source>
        <dbReference type="EMBL" id="HIZ12958.1"/>
    </source>
</evidence>
<name>A0A9D2IJ32_9FIRM</name>
<feature type="transmembrane region" description="Helical" evidence="1">
    <location>
        <begin position="185"/>
        <end position="202"/>
    </location>
</feature>
<reference evidence="2" key="2">
    <citation type="submission" date="2021-04" db="EMBL/GenBank/DDBJ databases">
        <authorList>
            <person name="Gilroy R."/>
        </authorList>
    </citation>
    <scope>NUCLEOTIDE SEQUENCE</scope>
    <source>
        <strain evidence="2">ChiGjej1B1-13045</strain>
    </source>
</reference>
<protein>
    <submittedName>
        <fullName evidence="2">Uncharacterized protein</fullName>
    </submittedName>
</protein>
<accession>A0A9D2IJ32</accession>
<comment type="caution">
    <text evidence="2">The sequence shown here is derived from an EMBL/GenBank/DDBJ whole genome shotgun (WGS) entry which is preliminary data.</text>
</comment>
<organism evidence="2 3">
    <name type="scientific">Candidatus Mediterraneibacter stercorigallinarum</name>
    <dbReference type="NCBI Taxonomy" id="2838686"/>
    <lineage>
        <taxon>Bacteria</taxon>
        <taxon>Bacillati</taxon>
        <taxon>Bacillota</taxon>
        <taxon>Clostridia</taxon>
        <taxon>Lachnospirales</taxon>
        <taxon>Lachnospiraceae</taxon>
        <taxon>Mediterraneibacter</taxon>
    </lineage>
</organism>
<dbReference type="EMBL" id="DXCD01000089">
    <property type="protein sequence ID" value="HIZ12958.1"/>
    <property type="molecule type" value="Genomic_DNA"/>
</dbReference>
<reference evidence="2" key="1">
    <citation type="journal article" date="2021" name="PeerJ">
        <title>Extensive microbial diversity within the chicken gut microbiome revealed by metagenomics and culture.</title>
        <authorList>
            <person name="Gilroy R."/>
            <person name="Ravi A."/>
            <person name="Getino M."/>
            <person name="Pursley I."/>
            <person name="Horton D.L."/>
            <person name="Alikhan N.F."/>
            <person name="Baker D."/>
            <person name="Gharbi K."/>
            <person name="Hall N."/>
            <person name="Watson M."/>
            <person name="Adriaenssens E.M."/>
            <person name="Foster-Nyarko E."/>
            <person name="Jarju S."/>
            <person name="Secka A."/>
            <person name="Antonio M."/>
            <person name="Oren A."/>
            <person name="Chaudhuri R.R."/>
            <person name="La Ragione R."/>
            <person name="Hildebrand F."/>
            <person name="Pallen M.J."/>
        </authorList>
    </citation>
    <scope>NUCLEOTIDE SEQUENCE</scope>
    <source>
        <strain evidence="2">ChiGjej1B1-13045</strain>
    </source>
</reference>
<sequence>MVEKYLEITKVQLKHHAWQHLLVSILLLAASPLVLGISNLDAAQSAKVLETYVALTGIILFVPVFLPEQDRDLWDVIKAKYTNIMSVYLARILISLLFSALLTLAFLLVMKAGNCEIEPGKYYFGTMAEIIAFGGIGIFAYAVTDNLIVGYMIPLGYYVAGIMAGYQYMKKFYPFGMLTDYDTKYWILAAGLVLMGCGIMLFRRRRCLQLH</sequence>
<gene>
    <name evidence="2" type="ORF">H9817_03385</name>
</gene>
<feature type="transmembrane region" description="Helical" evidence="1">
    <location>
        <begin position="88"/>
        <end position="110"/>
    </location>
</feature>
<feature type="transmembrane region" description="Helical" evidence="1">
    <location>
        <begin position="148"/>
        <end position="169"/>
    </location>
</feature>
<keyword evidence="1" id="KW-0472">Membrane</keyword>
<feature type="transmembrane region" description="Helical" evidence="1">
    <location>
        <begin position="21"/>
        <end position="37"/>
    </location>
</feature>
<evidence type="ECO:0000256" key="1">
    <source>
        <dbReference type="SAM" id="Phobius"/>
    </source>
</evidence>
<proteinExistence type="predicted"/>
<feature type="transmembrane region" description="Helical" evidence="1">
    <location>
        <begin position="49"/>
        <end position="67"/>
    </location>
</feature>
<keyword evidence="1" id="KW-1133">Transmembrane helix</keyword>
<evidence type="ECO:0000313" key="3">
    <source>
        <dbReference type="Proteomes" id="UP000824017"/>
    </source>
</evidence>